<dbReference type="GO" id="GO:0016779">
    <property type="term" value="F:nucleotidyltransferase activity"/>
    <property type="evidence" value="ECO:0007669"/>
    <property type="project" value="TreeGrafter"/>
</dbReference>
<dbReference type="CDD" id="cd00757">
    <property type="entry name" value="ThiF_MoeB_HesA_family"/>
    <property type="match status" value="1"/>
</dbReference>
<protein>
    <submittedName>
        <fullName evidence="3">Thiamine biosynthesis protein ThiF</fullName>
    </submittedName>
</protein>
<dbReference type="GO" id="GO:0008641">
    <property type="term" value="F:ubiquitin-like modifier activating enzyme activity"/>
    <property type="evidence" value="ECO:0007669"/>
    <property type="project" value="InterPro"/>
</dbReference>
<dbReference type="InterPro" id="IPR000594">
    <property type="entry name" value="ThiF_NAD_FAD-bd"/>
</dbReference>
<keyword evidence="1" id="KW-0472">Membrane</keyword>
<reference evidence="3 4" key="2">
    <citation type="journal article" date="2015" name="Biomed. Res. Int.">
        <title>Effects of Arsenite Resistance on the Growth and Functional Gene Expression of Leptospirillum ferriphilum and Acidithiobacillus thiooxidans in Pure Culture and Coculture.</title>
        <authorList>
            <person name="Jiang H."/>
            <person name="Liang Y."/>
            <person name="Yin H."/>
            <person name="Xiao Y."/>
            <person name="Guo X."/>
            <person name="Xu Y."/>
            <person name="Hu Q."/>
            <person name="Liu H."/>
            <person name="Liu X."/>
        </authorList>
    </citation>
    <scope>NUCLEOTIDE SEQUENCE [LARGE SCALE GENOMIC DNA]</scope>
    <source>
        <strain evidence="3 4">YSK</strain>
    </source>
</reference>
<gene>
    <name evidence="3" type="ORF">Y981_08925</name>
</gene>
<dbReference type="RefSeq" id="WP_038505754.1">
    <property type="nucleotide sequence ID" value="NZ_CP007243.1"/>
</dbReference>
<dbReference type="Pfam" id="PF00899">
    <property type="entry name" value="ThiF"/>
    <property type="match status" value="1"/>
</dbReference>
<feature type="domain" description="THIF-type NAD/FAD binding fold" evidence="2">
    <location>
        <begin position="10"/>
        <end position="239"/>
    </location>
</feature>
<proteinExistence type="predicted"/>
<evidence type="ECO:0000313" key="4">
    <source>
        <dbReference type="Proteomes" id="UP000027059"/>
    </source>
</evidence>
<dbReference type="InterPro" id="IPR045886">
    <property type="entry name" value="ThiF/MoeB/HesA"/>
</dbReference>
<dbReference type="PANTHER" id="PTHR10953:SF102">
    <property type="entry name" value="ADENYLYLTRANSFERASE AND SULFURTRANSFERASE MOCS3"/>
    <property type="match status" value="1"/>
</dbReference>
<keyword evidence="1" id="KW-0812">Transmembrane</keyword>
<dbReference type="Gene3D" id="3.40.50.720">
    <property type="entry name" value="NAD(P)-binding Rossmann-like Domain"/>
    <property type="match status" value="1"/>
</dbReference>
<keyword evidence="4" id="KW-1185">Reference proteome</keyword>
<dbReference type="OrthoDB" id="9800872at2"/>
<sequence length="258" mass="28084">MIDSASLRVSRQMGLPGWTARHQKRLEQSRVFLAGVGGVGGVVAQYLAMAGVREMILVHEGSLELPDLNRQTLMEISGLGKSRVFQAAARIGLQVPECRMTAIDARVSPELAPLIGMADLVIDARTNFEERFLLNRLAARALKPLIFSAMHGMEGIVAYLRPGTGVCLECVFPEGDPQWDPLGFSVLGAISGAVGSLAAILALRFLSGYDWKEEERMTAFEGMDLSTRSFPLTRNKGCRFCRGVGGIKKELDEKEESG</sequence>
<dbReference type="KEGG" id="lfp:Y981_08925"/>
<evidence type="ECO:0000256" key="1">
    <source>
        <dbReference type="SAM" id="Phobius"/>
    </source>
</evidence>
<dbReference type="HOGENOM" id="CLU_013325_10_0_0"/>
<dbReference type="AlphaFoldDB" id="A0A059XQI5"/>
<dbReference type="SUPFAM" id="SSF69572">
    <property type="entry name" value="Activating enzymes of the ubiquitin-like proteins"/>
    <property type="match status" value="1"/>
</dbReference>
<accession>A0A059XQI5</accession>
<evidence type="ECO:0000313" key="3">
    <source>
        <dbReference type="EMBL" id="AIA30819.1"/>
    </source>
</evidence>
<dbReference type="Proteomes" id="UP000027059">
    <property type="component" value="Chromosome"/>
</dbReference>
<dbReference type="GO" id="GO:0004792">
    <property type="term" value="F:thiosulfate-cyanide sulfurtransferase activity"/>
    <property type="evidence" value="ECO:0007669"/>
    <property type="project" value="TreeGrafter"/>
</dbReference>
<dbReference type="GO" id="GO:0005737">
    <property type="term" value="C:cytoplasm"/>
    <property type="evidence" value="ECO:0007669"/>
    <property type="project" value="TreeGrafter"/>
</dbReference>
<organism evidence="3 4">
    <name type="scientific">Leptospirillum ferriphilum YSK</name>
    <dbReference type="NCBI Taxonomy" id="1441628"/>
    <lineage>
        <taxon>Bacteria</taxon>
        <taxon>Pseudomonadati</taxon>
        <taxon>Nitrospirota</taxon>
        <taxon>Nitrospiria</taxon>
        <taxon>Nitrospirales</taxon>
        <taxon>Nitrospiraceae</taxon>
        <taxon>Leptospirillum</taxon>
    </lineage>
</organism>
<keyword evidence="1" id="KW-1133">Transmembrane helix</keyword>
<dbReference type="InterPro" id="IPR035985">
    <property type="entry name" value="Ubiquitin-activating_enz"/>
</dbReference>
<dbReference type="EMBL" id="CP007243">
    <property type="protein sequence ID" value="AIA30819.1"/>
    <property type="molecule type" value="Genomic_DNA"/>
</dbReference>
<dbReference type="PANTHER" id="PTHR10953">
    <property type="entry name" value="UBIQUITIN-ACTIVATING ENZYME E1"/>
    <property type="match status" value="1"/>
</dbReference>
<reference evidence="4" key="1">
    <citation type="submission" date="2014-02" db="EMBL/GenBank/DDBJ databases">
        <title>Complete genome sequence and comparative genomic analysis of the nitrogen-fixing bacterium Leptospirillum ferriphilum YSK.</title>
        <authorList>
            <person name="Guo X."/>
            <person name="Yin H."/>
            <person name="Liang Y."/>
            <person name="Hu Q."/>
            <person name="Ma L."/>
            <person name="Xiao Y."/>
            <person name="Zhang X."/>
            <person name="Qiu G."/>
            <person name="Liu X."/>
        </authorList>
    </citation>
    <scope>NUCLEOTIDE SEQUENCE [LARGE SCALE GENOMIC DNA]</scope>
    <source>
        <strain evidence="4">YSK</strain>
    </source>
</reference>
<name>A0A059XQI5_9BACT</name>
<feature type="transmembrane region" description="Helical" evidence="1">
    <location>
        <begin position="31"/>
        <end position="48"/>
    </location>
</feature>
<evidence type="ECO:0000259" key="2">
    <source>
        <dbReference type="Pfam" id="PF00899"/>
    </source>
</evidence>
<feature type="transmembrane region" description="Helical" evidence="1">
    <location>
        <begin position="182"/>
        <end position="206"/>
    </location>
</feature>